<dbReference type="KEGG" id="otr:OTERR_17250"/>
<evidence type="ECO:0000256" key="1">
    <source>
        <dbReference type="SAM" id="MobiDB-lite"/>
    </source>
</evidence>
<feature type="chain" id="PRO_5022844866" description="Cobalt-zinc-cadmium resistance protein" evidence="2">
    <location>
        <begin position="21"/>
        <end position="165"/>
    </location>
</feature>
<feature type="signal peptide" evidence="2">
    <location>
        <begin position="1"/>
        <end position="20"/>
    </location>
</feature>
<accession>A0A5C1E8B9</accession>
<sequence length="165" mass="17151">MRRLFVIFLLVIFPLQSVWAAVGSLCQHETANSAQQHTGHHAHQHQGHDVTEMQTMQAAQAEADLMAALSCPHEGKMGHGHHAGHHEAAADQAASQAAADDGATANTSGFDGDCGTCHLSCLSLVLLPPLLPAFATGAMPPAQAAPPLLSVVPSGPERPNWAPAV</sequence>
<protein>
    <recommendedName>
        <fullName evidence="5">Cobalt-zinc-cadmium resistance protein</fullName>
    </recommendedName>
</protein>
<organism evidence="3 4">
    <name type="scientific">Oryzomicrobium terrae</name>
    <dbReference type="NCBI Taxonomy" id="1735038"/>
    <lineage>
        <taxon>Bacteria</taxon>
        <taxon>Pseudomonadati</taxon>
        <taxon>Pseudomonadota</taxon>
        <taxon>Betaproteobacteria</taxon>
        <taxon>Rhodocyclales</taxon>
        <taxon>Rhodocyclaceae</taxon>
        <taxon>Oryzomicrobium</taxon>
    </lineage>
</organism>
<evidence type="ECO:0000313" key="3">
    <source>
        <dbReference type="EMBL" id="QEL65201.1"/>
    </source>
</evidence>
<name>A0A5C1E8B9_9RHOO</name>
<dbReference type="RefSeq" id="WP_054620806.1">
    <property type="nucleotide sequence ID" value="NZ_CP022579.1"/>
</dbReference>
<reference evidence="3 4" key="1">
    <citation type="submission" date="2017-07" db="EMBL/GenBank/DDBJ databases">
        <title>Complete genome sequence of Oryzomicrobium terrae TPP412.</title>
        <authorList>
            <person name="Chiu L.-W."/>
            <person name="Lo K.-J."/>
            <person name="Tsai Y.-M."/>
            <person name="Lin S.-S."/>
            <person name="Kuo C.-H."/>
            <person name="Liu C.-T."/>
        </authorList>
    </citation>
    <scope>NUCLEOTIDE SEQUENCE [LARGE SCALE GENOMIC DNA]</scope>
    <source>
        <strain evidence="3 4">TPP412</strain>
    </source>
</reference>
<gene>
    <name evidence="3" type="ORF">OTERR_17250</name>
</gene>
<keyword evidence="4" id="KW-1185">Reference proteome</keyword>
<dbReference type="Proteomes" id="UP000323671">
    <property type="component" value="Chromosome"/>
</dbReference>
<feature type="compositionally biased region" description="Low complexity" evidence="1">
    <location>
        <begin position="90"/>
        <end position="104"/>
    </location>
</feature>
<keyword evidence="2" id="KW-0732">Signal</keyword>
<dbReference type="AlphaFoldDB" id="A0A5C1E8B9"/>
<evidence type="ECO:0000313" key="4">
    <source>
        <dbReference type="Proteomes" id="UP000323671"/>
    </source>
</evidence>
<evidence type="ECO:0000256" key="2">
    <source>
        <dbReference type="SAM" id="SignalP"/>
    </source>
</evidence>
<evidence type="ECO:0008006" key="5">
    <source>
        <dbReference type="Google" id="ProtNLM"/>
    </source>
</evidence>
<feature type="region of interest" description="Disordered" evidence="1">
    <location>
        <begin position="72"/>
        <end position="104"/>
    </location>
</feature>
<dbReference type="EMBL" id="CP022579">
    <property type="protein sequence ID" value="QEL65201.1"/>
    <property type="molecule type" value="Genomic_DNA"/>
</dbReference>
<proteinExistence type="predicted"/>